<dbReference type="Gene3D" id="3.40.30.10">
    <property type="entry name" value="Glutaredoxin"/>
    <property type="match status" value="1"/>
</dbReference>
<evidence type="ECO:0000256" key="4">
    <source>
        <dbReference type="ARBA" id="ARBA00023157"/>
    </source>
</evidence>
<feature type="domain" description="Thioredoxin" evidence="7">
    <location>
        <begin position="1"/>
        <end position="112"/>
    </location>
</feature>
<evidence type="ECO:0000256" key="6">
    <source>
        <dbReference type="NCBIfam" id="TIGR01068"/>
    </source>
</evidence>
<evidence type="ECO:0000259" key="7">
    <source>
        <dbReference type="PROSITE" id="PS51352"/>
    </source>
</evidence>
<evidence type="ECO:0000313" key="9">
    <source>
        <dbReference type="Proteomes" id="UP001162834"/>
    </source>
</evidence>
<keyword evidence="3" id="KW-0249">Electron transport</keyword>
<dbReference type="PRINTS" id="PR00421">
    <property type="entry name" value="THIOREDOXIN"/>
</dbReference>
<dbReference type="PROSITE" id="PS51352">
    <property type="entry name" value="THIOREDOXIN_2"/>
    <property type="match status" value="1"/>
</dbReference>
<dbReference type="EMBL" id="CP087164">
    <property type="protein sequence ID" value="UGS36349.1"/>
    <property type="molecule type" value="Genomic_DNA"/>
</dbReference>
<dbReference type="InterPro" id="IPR005746">
    <property type="entry name" value="Thioredoxin"/>
</dbReference>
<evidence type="ECO:0000256" key="2">
    <source>
        <dbReference type="ARBA" id="ARBA00022448"/>
    </source>
</evidence>
<dbReference type="Pfam" id="PF00085">
    <property type="entry name" value="Thioredoxin"/>
    <property type="match status" value="1"/>
</dbReference>
<dbReference type="InterPro" id="IPR013766">
    <property type="entry name" value="Thioredoxin_domain"/>
</dbReference>
<dbReference type="FunFam" id="3.40.30.10:FF:000001">
    <property type="entry name" value="Thioredoxin"/>
    <property type="match status" value="1"/>
</dbReference>
<dbReference type="InterPro" id="IPR017937">
    <property type="entry name" value="Thioredoxin_CS"/>
</dbReference>
<dbReference type="GO" id="GO:0006950">
    <property type="term" value="P:response to stress"/>
    <property type="evidence" value="ECO:0007669"/>
    <property type="project" value="UniProtKB-ARBA"/>
</dbReference>
<dbReference type="PANTHER" id="PTHR45663:SF11">
    <property type="entry name" value="GEO12009P1"/>
    <property type="match status" value="1"/>
</dbReference>
<dbReference type="InterPro" id="IPR036249">
    <property type="entry name" value="Thioredoxin-like_sf"/>
</dbReference>
<protein>
    <recommendedName>
        <fullName evidence="6">Thioredoxin</fullName>
    </recommendedName>
</protein>
<sequence length="251" mass="27010">MSIMTVIDVTEATFQAEVLDRSRTVPVVVDFWAEWCGPCRQLGPALEKAANAREGEVVLAKLDTDANQQLATAFQIQGIPAVKAFKDGRVVSEFVGAQPPAAVEQFFDALVPSEADRLVAAGDEASLRRAVELAPARPDAVVPLARILLGRGERDEALELLKNVPGDFQAEGLLARARLEEADAPVDVSEALTALDAGDRERATDLLIEALPDADGAKDDLRRVIVAILDELGVDSDFARDARRRLATALY</sequence>
<dbReference type="InterPro" id="IPR011990">
    <property type="entry name" value="TPR-like_helical_dom_sf"/>
</dbReference>
<dbReference type="PROSITE" id="PS00194">
    <property type="entry name" value="THIOREDOXIN_1"/>
    <property type="match status" value="1"/>
</dbReference>
<keyword evidence="9" id="KW-1185">Reference proteome</keyword>
<keyword evidence="5" id="KW-0676">Redox-active center</keyword>
<comment type="similarity">
    <text evidence="1">Belongs to the thioredoxin family.</text>
</comment>
<dbReference type="AlphaFoldDB" id="A0A9E6XXN2"/>
<name>A0A9E6XXN2_9ACTN</name>
<dbReference type="Gene3D" id="1.25.40.10">
    <property type="entry name" value="Tetratricopeptide repeat domain"/>
    <property type="match status" value="1"/>
</dbReference>
<keyword evidence="4" id="KW-1015">Disulfide bond</keyword>
<dbReference type="NCBIfam" id="TIGR01068">
    <property type="entry name" value="thioredoxin"/>
    <property type="match status" value="1"/>
</dbReference>
<dbReference type="PANTHER" id="PTHR45663">
    <property type="entry name" value="GEO12009P1"/>
    <property type="match status" value="1"/>
</dbReference>
<evidence type="ECO:0000256" key="1">
    <source>
        <dbReference type="ARBA" id="ARBA00008987"/>
    </source>
</evidence>
<proteinExistence type="inferred from homology"/>
<dbReference type="Proteomes" id="UP001162834">
    <property type="component" value="Chromosome"/>
</dbReference>
<evidence type="ECO:0000256" key="3">
    <source>
        <dbReference type="ARBA" id="ARBA00022982"/>
    </source>
</evidence>
<dbReference type="SUPFAM" id="SSF52833">
    <property type="entry name" value="Thioredoxin-like"/>
    <property type="match status" value="1"/>
</dbReference>
<gene>
    <name evidence="8" type="ORF">DSM104329_02753</name>
</gene>
<dbReference type="CDD" id="cd02947">
    <property type="entry name" value="TRX_family"/>
    <property type="match status" value="1"/>
</dbReference>
<dbReference type="KEGG" id="sbae:DSM104329_02753"/>
<reference evidence="8" key="1">
    <citation type="journal article" date="2022" name="Int. J. Syst. Evol. Microbiol.">
        <title>Pseudomonas aegrilactucae sp. nov. and Pseudomonas morbosilactucae sp. nov., pathogens causing bacterial rot of lettuce in Japan.</title>
        <authorList>
            <person name="Sawada H."/>
            <person name="Fujikawa T."/>
            <person name="Satou M."/>
        </authorList>
    </citation>
    <scope>NUCLEOTIDE SEQUENCE</scope>
    <source>
        <strain evidence="8">0166_1</strain>
    </source>
</reference>
<organism evidence="8 9">
    <name type="scientific">Capillimicrobium parvum</name>
    <dbReference type="NCBI Taxonomy" id="2884022"/>
    <lineage>
        <taxon>Bacteria</taxon>
        <taxon>Bacillati</taxon>
        <taxon>Actinomycetota</taxon>
        <taxon>Thermoleophilia</taxon>
        <taxon>Solirubrobacterales</taxon>
        <taxon>Capillimicrobiaceae</taxon>
        <taxon>Capillimicrobium</taxon>
    </lineage>
</organism>
<dbReference type="GO" id="GO:0015035">
    <property type="term" value="F:protein-disulfide reductase activity"/>
    <property type="evidence" value="ECO:0007669"/>
    <property type="project" value="UniProtKB-UniRule"/>
</dbReference>
<dbReference type="Pfam" id="PF14561">
    <property type="entry name" value="TPR_20"/>
    <property type="match status" value="1"/>
</dbReference>
<dbReference type="Pfam" id="PF14559">
    <property type="entry name" value="TPR_19"/>
    <property type="match status" value="1"/>
</dbReference>
<keyword evidence="2" id="KW-0813">Transport</keyword>
<accession>A0A9E6XXN2</accession>
<evidence type="ECO:0000256" key="5">
    <source>
        <dbReference type="ARBA" id="ARBA00023284"/>
    </source>
</evidence>
<dbReference type="GO" id="GO:0005737">
    <property type="term" value="C:cytoplasm"/>
    <property type="evidence" value="ECO:0007669"/>
    <property type="project" value="TreeGrafter"/>
</dbReference>
<evidence type="ECO:0000313" key="8">
    <source>
        <dbReference type="EMBL" id="UGS36349.1"/>
    </source>
</evidence>